<dbReference type="PRINTS" id="PR00742">
    <property type="entry name" value="GLHYDRLASE35"/>
</dbReference>
<feature type="domain" description="GLMA-like second" evidence="4">
    <location>
        <begin position="552"/>
        <end position="606"/>
    </location>
</feature>
<comment type="similarity">
    <text evidence="1 2">Belongs to the glycosyl hydrolase 35 family.</text>
</comment>
<dbReference type="SUPFAM" id="SSF51445">
    <property type="entry name" value="(Trans)glycosidases"/>
    <property type="match status" value="1"/>
</dbReference>
<comment type="caution">
    <text evidence="5">The sequence shown here is derived from an EMBL/GenBank/DDBJ whole genome shotgun (WGS) entry which is preliminary data.</text>
</comment>
<name>A0ABV6RE75_9MICO</name>
<dbReference type="InterPro" id="IPR017853">
    <property type="entry name" value="GH"/>
</dbReference>
<protein>
    <submittedName>
        <fullName evidence="5">Beta-galactosidase</fullName>
        <ecNumber evidence="5">3.2.1.23</ecNumber>
    </submittedName>
</protein>
<evidence type="ECO:0000259" key="4">
    <source>
        <dbReference type="Pfam" id="PF22369"/>
    </source>
</evidence>
<dbReference type="InterPro" id="IPR054746">
    <property type="entry name" value="GLMA-like_second"/>
</dbReference>
<dbReference type="Pfam" id="PF22369">
    <property type="entry name" value="GLMA_2nd"/>
    <property type="match status" value="1"/>
</dbReference>
<dbReference type="EMBL" id="JBHLSV010000013">
    <property type="protein sequence ID" value="MFC0674652.1"/>
    <property type="molecule type" value="Genomic_DNA"/>
</dbReference>
<reference evidence="5 6" key="1">
    <citation type="submission" date="2024-09" db="EMBL/GenBank/DDBJ databases">
        <authorList>
            <person name="Sun Q."/>
            <person name="Mori K."/>
        </authorList>
    </citation>
    <scope>NUCLEOTIDE SEQUENCE [LARGE SCALE GENOMIC DNA]</scope>
    <source>
        <strain evidence="5 6">CICC 10874</strain>
    </source>
</reference>
<dbReference type="GO" id="GO:0004565">
    <property type="term" value="F:beta-galactosidase activity"/>
    <property type="evidence" value="ECO:0007669"/>
    <property type="project" value="UniProtKB-EC"/>
</dbReference>
<dbReference type="Gene3D" id="3.20.20.80">
    <property type="entry name" value="Glycosidases"/>
    <property type="match status" value="1"/>
</dbReference>
<dbReference type="Pfam" id="PF01301">
    <property type="entry name" value="Glyco_hydro_35"/>
    <property type="match status" value="1"/>
</dbReference>
<evidence type="ECO:0000256" key="1">
    <source>
        <dbReference type="ARBA" id="ARBA00009809"/>
    </source>
</evidence>
<dbReference type="PANTHER" id="PTHR23421">
    <property type="entry name" value="BETA-GALACTOSIDASE RELATED"/>
    <property type="match status" value="1"/>
</dbReference>
<keyword evidence="5" id="KW-0378">Hydrolase</keyword>
<sequence>MIEMTRRRILIDGCPRLVLAGEIHYFRLPREQWGQRLDLLLESGCTAVASYIPWMWHELPDGTIDVRGTTAPERDLGAFLDLCQARGLWFIARPGPFQMAELMHEGLPSRLYRDHPEIVPTGWDGTPATTSAVDYLAPAFLAEADRWYAAVLPVIAPRLISRGGPVIAVQLDNEIGMLAWVSNTPDLTDHLLEDLRGWVLAHRPDAGTTYPPVATCAAWADAVRSPDEAWAGPLRTDLTRFMRGRFARYVQHLRESAEALGITDVPFLVNIHGTEAGSGEPFPIGISQLMESYAGVRGMASGSDHYVGTMTLTATTDLYVMNAFQQAVHDADQVLTSLEFEAGSGDYGGGLDQQYEPSTTALKTRLFLAQGARLLNYYLLAGGINPPIPADGAGAGGSGAEAEAGRAALGEAGGPADGIGRISFTGERHGTAAPITPEGERSPTFAPLTSAIAAAHVHEPFLASAQEEHDDLALAFVPDSYATEYAHPRSTRMREVVEDLRAHRGAGQRRALARSALLQGYRFGAVALPAGAGGRDEEAASRLRAARSRPRVLMLASSVHLDPAVQQELVAHLEDGGGLLLLGPVPEKDLDGAPCQVLADHLGVRPLEPVTWDRPGWYPTIAARGWAAPLPQTRVGWVQGILAERGEAILHDLQGRVVGVDVELSAGRAVVLTAGLPSSPALFGRALARLGARPGLPLHSSAPGVFTTSTRDAAGDRLLHVLNTSGHRPEVRLGEGPDAVSLRPAPHTGYMLAHGLTAAGVRITRANAELMRISPDELVFGEPAGDETEIELGTGRTVLAASSPAGAPARIDRADGRTVVRASGPVTLQLGPAQGCSERLGPGD</sequence>
<organism evidence="5 6">
    <name type="scientific">Brachybacterium hainanense</name>
    <dbReference type="NCBI Taxonomy" id="1541174"/>
    <lineage>
        <taxon>Bacteria</taxon>
        <taxon>Bacillati</taxon>
        <taxon>Actinomycetota</taxon>
        <taxon>Actinomycetes</taxon>
        <taxon>Micrococcales</taxon>
        <taxon>Dermabacteraceae</taxon>
        <taxon>Brachybacterium</taxon>
    </lineage>
</organism>
<evidence type="ECO:0000256" key="2">
    <source>
        <dbReference type="RuleBase" id="RU003679"/>
    </source>
</evidence>
<dbReference type="EC" id="3.2.1.23" evidence="5"/>
<feature type="domain" description="Glycoside hydrolase 35 catalytic" evidence="3">
    <location>
        <begin position="9"/>
        <end position="178"/>
    </location>
</feature>
<evidence type="ECO:0000259" key="3">
    <source>
        <dbReference type="Pfam" id="PF01301"/>
    </source>
</evidence>
<dbReference type="InterPro" id="IPR001944">
    <property type="entry name" value="Glycoside_Hdrlase_35"/>
</dbReference>
<accession>A0ABV6RE75</accession>
<dbReference type="Proteomes" id="UP001589793">
    <property type="component" value="Unassembled WGS sequence"/>
</dbReference>
<dbReference type="RefSeq" id="WP_376980945.1">
    <property type="nucleotide sequence ID" value="NZ_JBHLSV010000013.1"/>
</dbReference>
<keyword evidence="5" id="KW-0326">Glycosidase</keyword>
<proteinExistence type="inferred from homology"/>
<dbReference type="InterPro" id="IPR031330">
    <property type="entry name" value="Gly_Hdrlase_35_cat"/>
</dbReference>
<keyword evidence="6" id="KW-1185">Reference proteome</keyword>
<gene>
    <name evidence="5" type="ORF">ACFFF6_11860</name>
</gene>
<evidence type="ECO:0000313" key="5">
    <source>
        <dbReference type="EMBL" id="MFC0674652.1"/>
    </source>
</evidence>
<evidence type="ECO:0000313" key="6">
    <source>
        <dbReference type="Proteomes" id="UP001589793"/>
    </source>
</evidence>